<accession>A0AAP0PHX5</accession>
<dbReference type="EMBL" id="JBBNAE010000002">
    <property type="protein sequence ID" value="KAK9144652.1"/>
    <property type="molecule type" value="Genomic_DNA"/>
</dbReference>
<comment type="caution">
    <text evidence="2">The sequence shown here is derived from an EMBL/GenBank/DDBJ whole genome shotgun (WGS) entry which is preliminary data.</text>
</comment>
<dbReference type="PANTHER" id="PTHR38221:SF1">
    <property type="entry name" value="OVULE PROTEIN"/>
    <property type="match status" value="1"/>
</dbReference>
<feature type="region of interest" description="Disordered" evidence="1">
    <location>
        <begin position="162"/>
        <end position="189"/>
    </location>
</feature>
<sequence>MADNTIERLCRISPSQEDLLRHSGFDVAGEHPHSSSDGSATPVDPTGIRICSLESSDTDHEDEYHTPPEDRQIASSQETTVLINNTEETRACGSESAAEVELGGDTDLVLSEDDQGLGLGFSEKEGVLGSELGFQTRVSTMDASAASGRRRLPRWIDEAAEGAKGRMRGEGASVEPSIGGNPTPEEPPSVESLMELLNMMGKGKGQGQGQGEFNGRAEDILEVMRRKGMKIPRPRWWGEDSDPWRKDGTN</sequence>
<feature type="region of interest" description="Disordered" evidence="1">
    <location>
        <begin position="26"/>
        <end position="47"/>
    </location>
</feature>
<name>A0AAP0PHX5_9MAGN</name>
<evidence type="ECO:0000313" key="3">
    <source>
        <dbReference type="Proteomes" id="UP001417504"/>
    </source>
</evidence>
<gene>
    <name evidence="2" type="ORF">Sjap_004555</name>
</gene>
<evidence type="ECO:0000256" key="1">
    <source>
        <dbReference type="SAM" id="MobiDB-lite"/>
    </source>
</evidence>
<organism evidence="2 3">
    <name type="scientific">Stephania japonica</name>
    <dbReference type="NCBI Taxonomy" id="461633"/>
    <lineage>
        <taxon>Eukaryota</taxon>
        <taxon>Viridiplantae</taxon>
        <taxon>Streptophyta</taxon>
        <taxon>Embryophyta</taxon>
        <taxon>Tracheophyta</taxon>
        <taxon>Spermatophyta</taxon>
        <taxon>Magnoliopsida</taxon>
        <taxon>Ranunculales</taxon>
        <taxon>Menispermaceae</taxon>
        <taxon>Menispermoideae</taxon>
        <taxon>Cissampelideae</taxon>
        <taxon>Stephania</taxon>
    </lineage>
</organism>
<evidence type="ECO:0000313" key="2">
    <source>
        <dbReference type="EMBL" id="KAK9144652.1"/>
    </source>
</evidence>
<dbReference type="AlphaFoldDB" id="A0AAP0PHX5"/>
<proteinExistence type="predicted"/>
<keyword evidence="3" id="KW-1185">Reference proteome</keyword>
<reference evidence="2 3" key="1">
    <citation type="submission" date="2024-01" db="EMBL/GenBank/DDBJ databases">
        <title>Genome assemblies of Stephania.</title>
        <authorList>
            <person name="Yang L."/>
        </authorList>
    </citation>
    <scope>NUCLEOTIDE SEQUENCE [LARGE SCALE GENOMIC DNA]</scope>
    <source>
        <strain evidence="2">QJT</strain>
        <tissue evidence="2">Leaf</tissue>
    </source>
</reference>
<dbReference type="Proteomes" id="UP001417504">
    <property type="component" value="Unassembled WGS sequence"/>
</dbReference>
<dbReference type="PANTHER" id="PTHR38221">
    <property type="entry name" value="BNAA04G14260D PROTEIN"/>
    <property type="match status" value="1"/>
</dbReference>
<protein>
    <submittedName>
        <fullName evidence="2">Uncharacterized protein</fullName>
    </submittedName>
</protein>